<dbReference type="InterPro" id="IPR016125">
    <property type="entry name" value="Peptidase_C15-like"/>
</dbReference>
<name>A0A1I7U5Z3_9PELO</name>
<proteinExistence type="inferred from homology"/>
<reference evidence="6" key="1">
    <citation type="submission" date="2016-11" db="UniProtKB">
        <authorList>
            <consortium name="WormBaseParasite"/>
        </authorList>
    </citation>
    <scope>IDENTIFICATION</scope>
</reference>
<keyword evidence="5" id="KW-1185">Reference proteome</keyword>
<keyword evidence="4" id="KW-0788">Thiol protease</keyword>
<dbReference type="eggNOG" id="KOG4755">
    <property type="taxonomic scope" value="Eukaryota"/>
</dbReference>
<evidence type="ECO:0000313" key="6">
    <source>
        <dbReference type="WBParaSite" id="Csp11.Scaffold629.g15196.t1"/>
    </source>
</evidence>
<dbReference type="GO" id="GO:0006508">
    <property type="term" value="P:proteolysis"/>
    <property type="evidence" value="ECO:0007669"/>
    <property type="project" value="UniProtKB-KW"/>
</dbReference>
<evidence type="ECO:0000256" key="3">
    <source>
        <dbReference type="ARBA" id="ARBA00022801"/>
    </source>
</evidence>
<dbReference type="WBParaSite" id="Csp11.Scaffold629.g15196.t1">
    <property type="protein sequence ID" value="Csp11.Scaffold629.g15196.t1"/>
    <property type="gene ID" value="Csp11.Scaffold629.g15196"/>
</dbReference>
<protein>
    <submittedName>
        <fullName evidence="6">Phage protein</fullName>
    </submittedName>
</protein>
<sequence length="119" mass="13828">MRFQYTRDVVVTGFDTPFEDYDENPSAAVVDELMKEKIENVKIHPHKIPATYEGVVETLPSLRENFPDEVLHLAAHSIKNTIYFEDRAFSDGYCFEDSKGFIPKKIDIENEDEKLKTIR</sequence>
<keyword evidence="3" id="KW-0378">Hydrolase</keyword>
<evidence type="ECO:0000256" key="4">
    <source>
        <dbReference type="ARBA" id="ARBA00022807"/>
    </source>
</evidence>
<dbReference type="InterPro" id="IPR010381">
    <property type="entry name" value="PgaPase_1"/>
</dbReference>
<evidence type="ECO:0000256" key="2">
    <source>
        <dbReference type="ARBA" id="ARBA00022670"/>
    </source>
</evidence>
<organism evidence="5 6">
    <name type="scientific">Caenorhabditis tropicalis</name>
    <dbReference type="NCBI Taxonomy" id="1561998"/>
    <lineage>
        <taxon>Eukaryota</taxon>
        <taxon>Metazoa</taxon>
        <taxon>Ecdysozoa</taxon>
        <taxon>Nematoda</taxon>
        <taxon>Chromadorea</taxon>
        <taxon>Rhabditida</taxon>
        <taxon>Rhabditina</taxon>
        <taxon>Rhabditomorpha</taxon>
        <taxon>Rhabditoidea</taxon>
        <taxon>Rhabditidae</taxon>
        <taxon>Peloderinae</taxon>
        <taxon>Caenorhabditis</taxon>
    </lineage>
</organism>
<dbReference type="SUPFAM" id="SSF53182">
    <property type="entry name" value="Pyrrolidone carboxyl peptidase (pyroglutamate aminopeptidase)"/>
    <property type="match status" value="1"/>
</dbReference>
<dbReference type="Proteomes" id="UP000095282">
    <property type="component" value="Unplaced"/>
</dbReference>
<dbReference type="AlphaFoldDB" id="A0A1I7U5Z3"/>
<comment type="similarity">
    <text evidence="1">Belongs to the peptidase C15 family.</text>
</comment>
<dbReference type="Gene3D" id="3.40.630.20">
    <property type="entry name" value="Peptidase C15, pyroglutamyl peptidase I-like"/>
    <property type="match status" value="1"/>
</dbReference>
<evidence type="ECO:0000313" key="5">
    <source>
        <dbReference type="Proteomes" id="UP000095282"/>
    </source>
</evidence>
<accession>A0A1I7U5Z3</accession>
<keyword evidence="2" id="KW-0645">Protease</keyword>
<dbReference type="Pfam" id="PF06162">
    <property type="entry name" value="PgaPase_1"/>
    <property type="match status" value="1"/>
</dbReference>
<dbReference type="PANTHER" id="PTHR23402:SF12">
    <property type="entry name" value="ABC TRANSPORTER-RELATED"/>
    <property type="match status" value="1"/>
</dbReference>
<dbReference type="InterPro" id="IPR036440">
    <property type="entry name" value="Peptidase_C15-like_sf"/>
</dbReference>
<dbReference type="PANTHER" id="PTHR23402">
    <property type="entry name" value="PROTEASE FAMILY C15 PYROGLUTAMYL-PEPTIDASE I-RELATED"/>
    <property type="match status" value="1"/>
</dbReference>
<evidence type="ECO:0000256" key="1">
    <source>
        <dbReference type="ARBA" id="ARBA00006641"/>
    </source>
</evidence>
<dbReference type="GO" id="GO:0008234">
    <property type="term" value="F:cysteine-type peptidase activity"/>
    <property type="evidence" value="ECO:0007669"/>
    <property type="project" value="UniProtKB-KW"/>
</dbReference>